<keyword evidence="7" id="KW-0812">Transmembrane</keyword>
<organism evidence="9 10">
    <name type="scientific">Paludifilum halophilum</name>
    <dbReference type="NCBI Taxonomy" id="1642702"/>
    <lineage>
        <taxon>Bacteria</taxon>
        <taxon>Bacillati</taxon>
        <taxon>Bacillota</taxon>
        <taxon>Bacilli</taxon>
        <taxon>Bacillales</taxon>
        <taxon>Thermoactinomycetaceae</taxon>
        <taxon>Paludifilum</taxon>
    </lineage>
</organism>
<comment type="caution">
    <text evidence="9">The sequence shown here is derived from an EMBL/GenBank/DDBJ whole genome shotgun (WGS) entry which is preliminary data.</text>
</comment>
<dbReference type="PANTHER" id="PTHR13887">
    <property type="entry name" value="GLUTATHIONE S-TRANSFERASE KAPPA"/>
    <property type="match status" value="1"/>
</dbReference>
<feature type="region of interest" description="Disordered" evidence="6">
    <location>
        <begin position="31"/>
        <end position="58"/>
    </location>
</feature>
<keyword evidence="2" id="KW-0732">Signal</keyword>
<sequence length="286" mass="32599">MGTRWTPIEKAINQRYDDGDEMRIGRAFPMKNRNGRVTMSKKKSHKNSKERVLQKQAEERSRRMKNLIVGTLIGLLFIVGIVALVQSFSGDRNAGEQGVDEEIFDYDQQPVAGDPDAPVKIVEFGDFKCPSCKKFEEEIYPQLKKDFIDNEKIGFYFVNNQFLGPDSITAGIAGEAVYEQDPDAFWKFYDSIYKNQGLESEAWATPDFLADLAKKDVPGIDHKKLKKDIENETYSEEVQADKGIAEKAGVTSVPTLFINGKKVPGEKTFDYDYLKQRIEEELNRKK</sequence>
<dbReference type="EMBL" id="NOWF01000017">
    <property type="protein sequence ID" value="OYD06168.1"/>
    <property type="molecule type" value="Genomic_DNA"/>
</dbReference>
<comment type="similarity">
    <text evidence="1">Belongs to the thioredoxin family. DsbA subfamily.</text>
</comment>
<evidence type="ECO:0000313" key="9">
    <source>
        <dbReference type="EMBL" id="OYD06168.1"/>
    </source>
</evidence>
<dbReference type="InterPro" id="IPR012336">
    <property type="entry name" value="Thioredoxin-like_fold"/>
</dbReference>
<accession>A0A235B1I7</accession>
<dbReference type="SUPFAM" id="SSF52833">
    <property type="entry name" value="Thioredoxin-like"/>
    <property type="match status" value="1"/>
</dbReference>
<keyword evidence="3" id="KW-0560">Oxidoreductase</keyword>
<evidence type="ECO:0000256" key="5">
    <source>
        <dbReference type="ARBA" id="ARBA00023284"/>
    </source>
</evidence>
<dbReference type="InterPro" id="IPR013766">
    <property type="entry name" value="Thioredoxin_domain"/>
</dbReference>
<dbReference type="Pfam" id="PF13462">
    <property type="entry name" value="Thioredoxin_4"/>
    <property type="match status" value="1"/>
</dbReference>
<evidence type="ECO:0000256" key="2">
    <source>
        <dbReference type="ARBA" id="ARBA00022729"/>
    </source>
</evidence>
<keyword evidence="7" id="KW-1133">Transmembrane helix</keyword>
<keyword evidence="7" id="KW-0472">Membrane</keyword>
<feature type="transmembrane region" description="Helical" evidence="7">
    <location>
        <begin position="67"/>
        <end position="85"/>
    </location>
</feature>
<evidence type="ECO:0000256" key="3">
    <source>
        <dbReference type="ARBA" id="ARBA00023002"/>
    </source>
</evidence>
<keyword evidence="10" id="KW-1185">Reference proteome</keyword>
<dbReference type="Gene3D" id="3.40.30.10">
    <property type="entry name" value="Glutaredoxin"/>
    <property type="match status" value="1"/>
</dbReference>
<feature type="domain" description="Thioredoxin" evidence="8">
    <location>
        <begin position="83"/>
        <end position="283"/>
    </location>
</feature>
<dbReference type="PANTHER" id="PTHR13887:SF14">
    <property type="entry name" value="DISULFIDE BOND FORMATION PROTEIN D"/>
    <property type="match status" value="1"/>
</dbReference>
<evidence type="ECO:0000259" key="8">
    <source>
        <dbReference type="PROSITE" id="PS51352"/>
    </source>
</evidence>
<keyword evidence="5" id="KW-0676">Redox-active center</keyword>
<evidence type="ECO:0000313" key="10">
    <source>
        <dbReference type="Proteomes" id="UP000215459"/>
    </source>
</evidence>
<protein>
    <recommendedName>
        <fullName evidence="8">Thioredoxin domain-containing protein</fullName>
    </recommendedName>
</protein>
<evidence type="ECO:0000256" key="4">
    <source>
        <dbReference type="ARBA" id="ARBA00023157"/>
    </source>
</evidence>
<gene>
    <name evidence="9" type="ORF">CHM34_17625</name>
</gene>
<dbReference type="GO" id="GO:0016491">
    <property type="term" value="F:oxidoreductase activity"/>
    <property type="evidence" value="ECO:0007669"/>
    <property type="project" value="UniProtKB-KW"/>
</dbReference>
<proteinExistence type="inferred from homology"/>
<dbReference type="PROSITE" id="PS51352">
    <property type="entry name" value="THIOREDOXIN_2"/>
    <property type="match status" value="1"/>
</dbReference>
<dbReference type="AlphaFoldDB" id="A0A235B1I7"/>
<dbReference type="OrthoDB" id="117402at2"/>
<feature type="compositionally biased region" description="Basic and acidic residues" evidence="6">
    <location>
        <begin position="47"/>
        <end position="58"/>
    </location>
</feature>
<name>A0A235B1I7_9BACL</name>
<keyword evidence="4" id="KW-1015">Disulfide bond</keyword>
<evidence type="ECO:0000256" key="6">
    <source>
        <dbReference type="SAM" id="MobiDB-lite"/>
    </source>
</evidence>
<dbReference type="Proteomes" id="UP000215459">
    <property type="component" value="Unassembled WGS sequence"/>
</dbReference>
<evidence type="ECO:0000256" key="7">
    <source>
        <dbReference type="SAM" id="Phobius"/>
    </source>
</evidence>
<reference evidence="9 10" key="1">
    <citation type="submission" date="2017-07" db="EMBL/GenBank/DDBJ databases">
        <title>The genome sequence of Paludifilum halophilum highlights mechanisms for microbial adaptation to high salt environemnts.</title>
        <authorList>
            <person name="Belbahri L."/>
        </authorList>
    </citation>
    <scope>NUCLEOTIDE SEQUENCE [LARGE SCALE GENOMIC DNA]</scope>
    <source>
        <strain evidence="9 10">DSM 102817</strain>
    </source>
</reference>
<evidence type="ECO:0000256" key="1">
    <source>
        <dbReference type="ARBA" id="ARBA00005791"/>
    </source>
</evidence>
<dbReference type="InterPro" id="IPR036249">
    <property type="entry name" value="Thioredoxin-like_sf"/>
</dbReference>